<reference evidence="1" key="2">
    <citation type="submission" date="2013-10" db="EMBL/GenBank/DDBJ databases">
        <authorList>
            <person name="Aslett M."/>
        </authorList>
    </citation>
    <scope>NUCLEOTIDE SEQUENCE</scope>
    <source>
        <strain evidence="1">Houghton</strain>
    </source>
</reference>
<dbReference type="GeneID" id="25274673"/>
<organism evidence="1 2">
    <name type="scientific">Eimeria acervulina</name>
    <name type="common">Coccidian parasite</name>
    <dbReference type="NCBI Taxonomy" id="5801"/>
    <lineage>
        <taxon>Eukaryota</taxon>
        <taxon>Sar</taxon>
        <taxon>Alveolata</taxon>
        <taxon>Apicomplexa</taxon>
        <taxon>Conoidasida</taxon>
        <taxon>Coccidia</taxon>
        <taxon>Eucoccidiorida</taxon>
        <taxon>Eimeriorina</taxon>
        <taxon>Eimeriidae</taxon>
        <taxon>Eimeria</taxon>
    </lineage>
</organism>
<name>U6GRY2_EIMAC</name>
<keyword evidence="2" id="KW-1185">Reference proteome</keyword>
<gene>
    <name evidence="1" type="ORF">EAH_00066030</name>
</gene>
<evidence type="ECO:0000313" key="1">
    <source>
        <dbReference type="EMBL" id="CDI82337.1"/>
    </source>
</evidence>
<dbReference type="EMBL" id="HG672298">
    <property type="protein sequence ID" value="CDI82337.1"/>
    <property type="molecule type" value="Genomic_DNA"/>
</dbReference>
<dbReference type="RefSeq" id="XP_013248225.1">
    <property type="nucleotide sequence ID" value="XM_013392771.1"/>
</dbReference>
<accession>U6GRY2</accession>
<dbReference type="AlphaFoldDB" id="U6GRY2"/>
<proteinExistence type="predicted"/>
<reference evidence="1" key="1">
    <citation type="submission" date="2013-10" db="EMBL/GenBank/DDBJ databases">
        <title>Genomic analysis of the causative agents of coccidiosis in chickens.</title>
        <authorList>
            <person name="Reid A.J."/>
            <person name="Blake D."/>
            <person name="Billington K."/>
            <person name="Browne H."/>
            <person name="Dunn M."/>
            <person name="Hung S."/>
            <person name="Kawahara F."/>
            <person name="Miranda-Saavedra D."/>
            <person name="Mourier T."/>
            <person name="Nagra H."/>
            <person name="Otto T.D."/>
            <person name="Rawlings N."/>
            <person name="Sanchez A."/>
            <person name="Sanders M."/>
            <person name="Subramaniam C."/>
            <person name="Tay Y."/>
            <person name="Dear P."/>
            <person name="Doerig C."/>
            <person name="Gruber A."/>
            <person name="Parkinson J."/>
            <person name="Shirley M."/>
            <person name="Wan K.L."/>
            <person name="Berriman M."/>
            <person name="Tomley F."/>
            <person name="Pain A."/>
        </authorList>
    </citation>
    <scope>NUCLEOTIDE SEQUENCE</scope>
    <source>
        <strain evidence="1">Houghton</strain>
    </source>
</reference>
<sequence length="191" mass="20234">MQDETHLRVMDCIGFGSWSAVHCVGDGGKLNGGYLVVHLRKRCAGVVFGKELNMGDGGKLNGSSVEQSVYLVVGLRTRCAGGKTAANVGGRPGVVYVEQRVILWLSREEPKWYVGSWLGGFEWAIIVGVDAVGARRAANVGGRSGAVYVEDCIGWLLGGKEPKRYVGSWLGGFELALFVGVDADALGKTGS</sequence>
<protein>
    <submittedName>
        <fullName evidence="1">Uncharacterized protein</fullName>
    </submittedName>
</protein>
<dbReference type="VEuPathDB" id="ToxoDB:EAH_00066030"/>
<dbReference type="Proteomes" id="UP000018050">
    <property type="component" value="Unassembled WGS sequence"/>
</dbReference>
<evidence type="ECO:0000313" key="2">
    <source>
        <dbReference type="Proteomes" id="UP000018050"/>
    </source>
</evidence>